<dbReference type="InterPro" id="IPR002401">
    <property type="entry name" value="Cyt_P450_E_grp-I"/>
</dbReference>
<dbReference type="OrthoDB" id="1103324at2759"/>
<comment type="similarity">
    <text evidence="1 6">Belongs to the cytochrome P450 family.</text>
</comment>
<protein>
    <submittedName>
        <fullName evidence="9">Cytochrome P450 monooxygenase psoD</fullName>
    </submittedName>
</protein>
<name>A0A9P6VIF3_9HELO</name>
<reference evidence="9" key="1">
    <citation type="submission" date="2019-07" db="EMBL/GenBank/DDBJ databases">
        <title>Hyphodiscus hymeniophilus genome sequencing and assembly.</title>
        <authorList>
            <person name="Kramer G."/>
            <person name="Nodwell J."/>
        </authorList>
    </citation>
    <scope>NUCLEOTIDE SEQUENCE</scope>
    <source>
        <strain evidence="9">ATCC 34498</strain>
    </source>
</reference>
<dbReference type="Gene3D" id="1.10.630.10">
    <property type="entry name" value="Cytochrome P450"/>
    <property type="match status" value="1"/>
</dbReference>
<evidence type="ECO:0000256" key="2">
    <source>
        <dbReference type="ARBA" id="ARBA00022723"/>
    </source>
</evidence>
<evidence type="ECO:0000256" key="4">
    <source>
        <dbReference type="ARBA" id="ARBA00023004"/>
    </source>
</evidence>
<sequence length="518" mass="59573">MSTIWVLLIFPLLLAWLFKRWKDPYRRMPNGARKLPGPWTLPFIGRVHDIPPERTWLHFYKWSKQFGPIYRHELFGTTHVWISSEEVAKDLLAKQSSSFSDRPVVNNLPISKTGGEYLPLLGENEIWVRQRKFGHHLMTLSARNSQHHYPVIETKRLLYKLLIDTPSYRSLLEDHSSRNICRLAWGSPEAAPILQRVTMALLTVISPSGALPNVLSPLACLPEFVSPWKKYERARYQEERSFFLLQLAKVRKDWVNGKAKPCYMQMFFDSQAKCAVDDLEGAYQVGMMAIAGALTIAAPMMSFVLAMVLHPGWLARVQEEVDRVCGDTLPDMKDMENLPVLRAVVKEVLRWRPPVPTGIPHESTKDCIYNGYFIPAGSTIHALEWGITRDPKIYPNADWFNPGRWLDPAYPTYREPLTTFPRLEGHSQFGYGRRACMGVDIVNHELFLVCGALAWAYNLKKKIGKDGREIVPKDLEYSSLLIAKPDWFELDLIVRDEKKRQKIVDQWEEAAMIEGADI</sequence>
<keyword evidence="2 5" id="KW-0479">Metal-binding</keyword>
<dbReference type="Pfam" id="PF00067">
    <property type="entry name" value="p450"/>
    <property type="match status" value="1"/>
</dbReference>
<feature type="transmembrane region" description="Helical" evidence="7">
    <location>
        <begin position="285"/>
        <end position="309"/>
    </location>
</feature>
<feature type="binding site" description="axial binding residue" evidence="5">
    <location>
        <position position="436"/>
    </location>
    <ligand>
        <name>heme</name>
        <dbReference type="ChEBI" id="CHEBI:30413"/>
    </ligand>
    <ligandPart>
        <name>Fe</name>
        <dbReference type="ChEBI" id="CHEBI:18248"/>
    </ligandPart>
</feature>
<dbReference type="InterPro" id="IPR017972">
    <property type="entry name" value="Cyt_P450_CS"/>
</dbReference>
<dbReference type="PROSITE" id="PS00086">
    <property type="entry name" value="CYTOCHROME_P450"/>
    <property type="match status" value="1"/>
</dbReference>
<evidence type="ECO:0000256" key="7">
    <source>
        <dbReference type="SAM" id="Phobius"/>
    </source>
</evidence>
<dbReference type="PANTHER" id="PTHR46300:SF8">
    <property type="entry name" value="CYTOCHROME P450 2E1"/>
    <property type="match status" value="1"/>
</dbReference>
<dbReference type="PRINTS" id="PR00463">
    <property type="entry name" value="EP450I"/>
</dbReference>
<evidence type="ECO:0000256" key="3">
    <source>
        <dbReference type="ARBA" id="ARBA00023002"/>
    </source>
</evidence>
<dbReference type="InterPro" id="IPR036396">
    <property type="entry name" value="Cyt_P450_sf"/>
</dbReference>
<evidence type="ECO:0000256" key="1">
    <source>
        <dbReference type="ARBA" id="ARBA00010617"/>
    </source>
</evidence>
<proteinExistence type="inferred from homology"/>
<dbReference type="GO" id="GO:0016705">
    <property type="term" value="F:oxidoreductase activity, acting on paired donors, with incorporation or reduction of molecular oxygen"/>
    <property type="evidence" value="ECO:0007669"/>
    <property type="project" value="InterPro"/>
</dbReference>
<keyword evidence="3 6" id="KW-0560">Oxidoreductase</keyword>
<feature type="chain" id="PRO_5040366388" evidence="8">
    <location>
        <begin position="16"/>
        <end position="518"/>
    </location>
</feature>
<dbReference type="InterPro" id="IPR001128">
    <property type="entry name" value="Cyt_P450"/>
</dbReference>
<dbReference type="Proteomes" id="UP000785200">
    <property type="component" value="Unassembled WGS sequence"/>
</dbReference>
<keyword evidence="5 6" id="KW-0349">Heme</keyword>
<evidence type="ECO:0000256" key="8">
    <source>
        <dbReference type="SAM" id="SignalP"/>
    </source>
</evidence>
<keyword evidence="4 5" id="KW-0408">Iron</keyword>
<evidence type="ECO:0000313" key="9">
    <source>
        <dbReference type="EMBL" id="KAG0648686.1"/>
    </source>
</evidence>
<dbReference type="GO" id="GO:0004497">
    <property type="term" value="F:monooxygenase activity"/>
    <property type="evidence" value="ECO:0007669"/>
    <property type="project" value="UniProtKB-KW"/>
</dbReference>
<dbReference type="PANTHER" id="PTHR46300">
    <property type="entry name" value="P450, PUTATIVE (EUROFUNG)-RELATED-RELATED"/>
    <property type="match status" value="1"/>
</dbReference>
<evidence type="ECO:0000256" key="6">
    <source>
        <dbReference type="RuleBase" id="RU000461"/>
    </source>
</evidence>
<keyword evidence="6 9" id="KW-0503">Monooxygenase</keyword>
<dbReference type="EMBL" id="VNKQ01000009">
    <property type="protein sequence ID" value="KAG0648686.1"/>
    <property type="molecule type" value="Genomic_DNA"/>
</dbReference>
<organism evidence="9 10">
    <name type="scientific">Hyphodiscus hymeniophilus</name>
    <dbReference type="NCBI Taxonomy" id="353542"/>
    <lineage>
        <taxon>Eukaryota</taxon>
        <taxon>Fungi</taxon>
        <taxon>Dikarya</taxon>
        <taxon>Ascomycota</taxon>
        <taxon>Pezizomycotina</taxon>
        <taxon>Leotiomycetes</taxon>
        <taxon>Helotiales</taxon>
        <taxon>Hyphodiscaceae</taxon>
        <taxon>Hyphodiscus</taxon>
    </lineage>
</organism>
<comment type="cofactor">
    <cofactor evidence="5">
        <name>heme</name>
        <dbReference type="ChEBI" id="CHEBI:30413"/>
    </cofactor>
</comment>
<dbReference type="InterPro" id="IPR050364">
    <property type="entry name" value="Cytochrome_P450_fung"/>
</dbReference>
<dbReference type="GO" id="GO:0005506">
    <property type="term" value="F:iron ion binding"/>
    <property type="evidence" value="ECO:0007669"/>
    <property type="project" value="InterPro"/>
</dbReference>
<dbReference type="GO" id="GO:0020037">
    <property type="term" value="F:heme binding"/>
    <property type="evidence" value="ECO:0007669"/>
    <property type="project" value="InterPro"/>
</dbReference>
<keyword evidence="10" id="KW-1185">Reference proteome</keyword>
<evidence type="ECO:0000313" key="10">
    <source>
        <dbReference type="Proteomes" id="UP000785200"/>
    </source>
</evidence>
<keyword evidence="7" id="KW-1133">Transmembrane helix</keyword>
<evidence type="ECO:0000256" key="5">
    <source>
        <dbReference type="PIRSR" id="PIRSR602401-1"/>
    </source>
</evidence>
<accession>A0A9P6VIF3</accession>
<dbReference type="CDD" id="cd11065">
    <property type="entry name" value="CYP64-like"/>
    <property type="match status" value="1"/>
</dbReference>
<comment type="caution">
    <text evidence="9">The sequence shown here is derived from an EMBL/GenBank/DDBJ whole genome shotgun (WGS) entry which is preliminary data.</text>
</comment>
<keyword evidence="8" id="KW-0732">Signal</keyword>
<dbReference type="PRINTS" id="PR00385">
    <property type="entry name" value="P450"/>
</dbReference>
<dbReference type="AlphaFoldDB" id="A0A9P6VIF3"/>
<feature type="signal peptide" evidence="8">
    <location>
        <begin position="1"/>
        <end position="15"/>
    </location>
</feature>
<keyword evidence="7" id="KW-0472">Membrane</keyword>
<keyword evidence="7" id="KW-0812">Transmembrane</keyword>
<dbReference type="SUPFAM" id="SSF48264">
    <property type="entry name" value="Cytochrome P450"/>
    <property type="match status" value="1"/>
</dbReference>
<gene>
    <name evidence="9" type="ORF">D0Z07_4981</name>
</gene>